<dbReference type="PANTHER" id="PTHR32467">
    <property type="entry name" value="AP2-LIKE ETHYLENE-RESPONSIVE TRANSCRIPTION FACTOR"/>
    <property type="match status" value="1"/>
</dbReference>
<comment type="similarity">
    <text evidence="7">Belongs to the AP2/ERF transcription factor family. AP2 subfamily.</text>
</comment>
<evidence type="ECO:0000256" key="4">
    <source>
        <dbReference type="ARBA" id="ARBA00023125"/>
    </source>
</evidence>
<dbReference type="CDD" id="cd00018">
    <property type="entry name" value="AP2"/>
    <property type="match status" value="2"/>
</dbReference>
<feature type="domain" description="AP2/ERF" evidence="9">
    <location>
        <begin position="184"/>
        <end position="242"/>
    </location>
</feature>
<dbReference type="Proteomes" id="UP000275267">
    <property type="component" value="Unassembled WGS sequence"/>
</dbReference>
<dbReference type="STRING" id="4540.A0A3L6SFS6"/>
<dbReference type="SMART" id="SM00380">
    <property type="entry name" value="AP2"/>
    <property type="match status" value="2"/>
</dbReference>
<evidence type="ECO:0000313" key="10">
    <source>
        <dbReference type="EMBL" id="RLN19369.1"/>
    </source>
</evidence>
<dbReference type="EMBL" id="PQIB02000005">
    <property type="protein sequence ID" value="RLN19369.1"/>
    <property type="molecule type" value="Genomic_DNA"/>
</dbReference>
<evidence type="ECO:0000313" key="11">
    <source>
        <dbReference type="Proteomes" id="UP000275267"/>
    </source>
</evidence>
<keyword evidence="6" id="KW-0539">Nucleus</keyword>
<keyword evidence="3" id="KW-0805">Transcription regulation</keyword>
<dbReference type="AlphaFoldDB" id="A0A3L6SFS6"/>
<evidence type="ECO:0000256" key="7">
    <source>
        <dbReference type="ARBA" id="ARBA00037973"/>
    </source>
</evidence>
<dbReference type="GO" id="GO:0005634">
    <property type="term" value="C:nucleus"/>
    <property type="evidence" value="ECO:0007669"/>
    <property type="project" value="UniProtKB-SubCell"/>
</dbReference>
<name>A0A3L6SFS6_PANMI</name>
<evidence type="ECO:0000256" key="1">
    <source>
        <dbReference type="ARBA" id="ARBA00004123"/>
    </source>
</evidence>
<keyword evidence="5" id="KW-0804">Transcription</keyword>
<evidence type="ECO:0000259" key="9">
    <source>
        <dbReference type="PROSITE" id="PS51032"/>
    </source>
</evidence>
<dbReference type="PRINTS" id="PR00367">
    <property type="entry name" value="ETHRSPELEMNT"/>
</dbReference>
<comment type="subcellular location">
    <subcellularLocation>
        <location evidence="1">Nucleus</location>
    </subcellularLocation>
</comment>
<reference evidence="11" key="1">
    <citation type="journal article" date="2019" name="Nat. Commun.">
        <title>The genome of broomcorn millet.</title>
        <authorList>
            <person name="Zou C."/>
            <person name="Miki D."/>
            <person name="Li D."/>
            <person name="Tang Q."/>
            <person name="Xiao L."/>
            <person name="Rajput S."/>
            <person name="Deng P."/>
            <person name="Jia W."/>
            <person name="Huang R."/>
            <person name="Zhang M."/>
            <person name="Sun Y."/>
            <person name="Hu J."/>
            <person name="Fu X."/>
            <person name="Schnable P.S."/>
            <person name="Li F."/>
            <person name="Zhang H."/>
            <person name="Feng B."/>
            <person name="Zhu X."/>
            <person name="Liu R."/>
            <person name="Schnable J.C."/>
            <person name="Zhu J.-K."/>
            <person name="Zhang H."/>
        </authorList>
    </citation>
    <scope>NUCLEOTIDE SEQUENCE [LARGE SCALE GENOMIC DNA]</scope>
</reference>
<feature type="compositionally biased region" description="Low complexity" evidence="8">
    <location>
        <begin position="276"/>
        <end position="293"/>
    </location>
</feature>
<dbReference type="OrthoDB" id="207175at2759"/>
<dbReference type="InterPro" id="IPR001471">
    <property type="entry name" value="AP2/ERF_dom"/>
</dbReference>
<evidence type="ECO:0000256" key="8">
    <source>
        <dbReference type="SAM" id="MobiDB-lite"/>
    </source>
</evidence>
<evidence type="ECO:0000256" key="6">
    <source>
        <dbReference type="ARBA" id="ARBA00023242"/>
    </source>
</evidence>
<evidence type="ECO:0000256" key="5">
    <source>
        <dbReference type="ARBA" id="ARBA00023163"/>
    </source>
</evidence>
<dbReference type="FunFam" id="3.30.730.10:FF:000002">
    <property type="entry name" value="AP2-like ethylene-responsive transcription factor"/>
    <property type="match status" value="1"/>
</dbReference>
<feature type="domain" description="AP2/ERF" evidence="9">
    <location>
        <begin position="85"/>
        <end position="148"/>
    </location>
</feature>
<dbReference type="InterPro" id="IPR016177">
    <property type="entry name" value="DNA-bd_dom_sf"/>
</dbReference>
<dbReference type="Pfam" id="PF00847">
    <property type="entry name" value="AP2"/>
    <property type="match status" value="1"/>
</dbReference>
<keyword evidence="11" id="KW-1185">Reference proteome</keyword>
<sequence length="362" mass="39552">MGAGALHDPLLLPFDDGFTDEDLLGADAALLGGAAGDQTLLLLPLCPGANGCGGSGSASAEGFGAQAAPASPLPLVHNTGSRTSIYRGVTRHRWTGRYEAHLWDNTCRKEGQKRKGRQGGYDKEDKAARAYDIAALKYWGANATTNFPRENYIREIEDMQNMRRQDVVGSLRRNSSGFSRGASIYRGVTRHHQHGRWQARIGRVAGNKDLYLGTFATEEEAAEAYDIAALKFRGENAVTNFEPSRYNLREIAQRDIPILSPGRRLDQKPAPEAQGQAALSAPSFSQSQQSSNSLRPYFLPNPQQPLPPQPPLAQPLPIYNYSSGFGEPSFYWPYGNVEQKVHLDSKLELVNGLLQLANSAAN</sequence>
<feature type="compositionally biased region" description="Pro residues" evidence="8">
    <location>
        <begin position="302"/>
        <end position="313"/>
    </location>
</feature>
<dbReference type="SUPFAM" id="SSF54171">
    <property type="entry name" value="DNA-binding domain"/>
    <property type="match status" value="2"/>
</dbReference>
<dbReference type="Gene3D" id="3.30.730.10">
    <property type="entry name" value="AP2/ERF domain"/>
    <property type="match status" value="2"/>
</dbReference>
<dbReference type="PANTHER" id="PTHR32467:SF96">
    <property type="entry name" value="OS03G0313100 PROTEIN"/>
    <property type="match status" value="1"/>
</dbReference>
<feature type="region of interest" description="Disordered" evidence="8">
    <location>
        <begin position="259"/>
        <end position="313"/>
    </location>
</feature>
<evidence type="ECO:0000256" key="2">
    <source>
        <dbReference type="ARBA" id="ARBA00022737"/>
    </source>
</evidence>
<keyword evidence="4" id="KW-0238">DNA-binding</keyword>
<accession>A0A3L6SFS6</accession>
<proteinExistence type="inferred from homology"/>
<dbReference type="GO" id="GO:0003700">
    <property type="term" value="F:DNA-binding transcription factor activity"/>
    <property type="evidence" value="ECO:0007669"/>
    <property type="project" value="InterPro"/>
</dbReference>
<comment type="caution">
    <text evidence="10">The sequence shown here is derived from an EMBL/GenBank/DDBJ whole genome shotgun (WGS) entry which is preliminary data.</text>
</comment>
<dbReference type="PROSITE" id="PS51032">
    <property type="entry name" value="AP2_ERF"/>
    <property type="match status" value="2"/>
</dbReference>
<protein>
    <recommendedName>
        <fullName evidence="9">AP2/ERF domain-containing protein</fullName>
    </recommendedName>
</protein>
<organism evidence="10 11">
    <name type="scientific">Panicum miliaceum</name>
    <name type="common">Proso millet</name>
    <name type="synonym">Broomcorn millet</name>
    <dbReference type="NCBI Taxonomy" id="4540"/>
    <lineage>
        <taxon>Eukaryota</taxon>
        <taxon>Viridiplantae</taxon>
        <taxon>Streptophyta</taxon>
        <taxon>Embryophyta</taxon>
        <taxon>Tracheophyta</taxon>
        <taxon>Spermatophyta</taxon>
        <taxon>Magnoliopsida</taxon>
        <taxon>Liliopsida</taxon>
        <taxon>Poales</taxon>
        <taxon>Poaceae</taxon>
        <taxon>PACMAD clade</taxon>
        <taxon>Panicoideae</taxon>
        <taxon>Panicodae</taxon>
        <taxon>Paniceae</taxon>
        <taxon>Panicinae</taxon>
        <taxon>Panicum</taxon>
        <taxon>Panicum sect. Panicum</taxon>
    </lineage>
</organism>
<dbReference type="InterPro" id="IPR036955">
    <property type="entry name" value="AP2/ERF_dom_sf"/>
</dbReference>
<evidence type="ECO:0000256" key="3">
    <source>
        <dbReference type="ARBA" id="ARBA00023015"/>
    </source>
</evidence>
<keyword evidence="2" id="KW-0677">Repeat</keyword>
<gene>
    <name evidence="10" type="ORF">C2845_PM02G27980</name>
</gene>
<dbReference type="GO" id="GO:0003677">
    <property type="term" value="F:DNA binding"/>
    <property type="evidence" value="ECO:0007669"/>
    <property type="project" value="UniProtKB-KW"/>
</dbReference>